<dbReference type="EMBL" id="FP929083">
    <property type="protein sequence ID" value="CBX92051.1"/>
    <property type="molecule type" value="Genomic_DNA"/>
</dbReference>
<dbReference type="Proteomes" id="UP000002668">
    <property type="component" value="Genome"/>
</dbReference>
<dbReference type="HOGENOM" id="CLU_1722695_0_0_1"/>
<reference evidence="2" key="1">
    <citation type="journal article" date="2011" name="Nat. Commun.">
        <title>Effector diversification within compartments of the Leptosphaeria maculans genome affected by Repeat-Induced Point mutations.</title>
        <authorList>
            <person name="Rouxel T."/>
            <person name="Grandaubert J."/>
            <person name="Hane J.K."/>
            <person name="Hoede C."/>
            <person name="van de Wouw A.P."/>
            <person name="Couloux A."/>
            <person name="Dominguez V."/>
            <person name="Anthouard V."/>
            <person name="Bally P."/>
            <person name="Bourras S."/>
            <person name="Cozijnsen A.J."/>
            <person name="Ciuffetti L.M."/>
            <person name="Degrave A."/>
            <person name="Dilmaghani A."/>
            <person name="Duret L."/>
            <person name="Fudal I."/>
            <person name="Goodwin S.B."/>
            <person name="Gout L."/>
            <person name="Glaser N."/>
            <person name="Linglin J."/>
            <person name="Kema G.H.J."/>
            <person name="Lapalu N."/>
            <person name="Lawrence C.B."/>
            <person name="May K."/>
            <person name="Meyer M."/>
            <person name="Ollivier B."/>
            <person name="Poulain J."/>
            <person name="Schoch C.L."/>
            <person name="Simon A."/>
            <person name="Spatafora J.W."/>
            <person name="Stachowiak A."/>
            <person name="Turgeon B.G."/>
            <person name="Tyler B.M."/>
            <person name="Vincent D."/>
            <person name="Weissenbach J."/>
            <person name="Amselem J."/>
            <person name="Quesneville H."/>
            <person name="Oliver R.P."/>
            <person name="Wincker P."/>
            <person name="Balesdent M.-H."/>
            <person name="Howlett B.J."/>
        </authorList>
    </citation>
    <scope>NUCLEOTIDE SEQUENCE [LARGE SCALE GENOMIC DNA]</scope>
    <source>
        <strain evidence="2">JN3 / isolate v23.1.3 / race Av1-4-5-6-7-8</strain>
    </source>
</reference>
<accession>E5R581</accession>
<evidence type="ECO:0000313" key="2">
    <source>
        <dbReference type="Proteomes" id="UP000002668"/>
    </source>
</evidence>
<protein>
    <submittedName>
        <fullName evidence="1">Predicted protein</fullName>
    </submittedName>
</protein>
<sequence length="152" mass="16877">MSRFSRVTPSAFSVEKGREADPIVHVSATCGTRRTFRWRTGASIDIRTYGAFSMSRKGCTCSATFCRHYITLGSTSRSSPITFRISCHLMQTVTCTPTNALPKFRIQQSTAAVYESIEQALGELFTYTFASTADLEIVTSYPYTHEATSMIP</sequence>
<keyword evidence="2" id="KW-1185">Reference proteome</keyword>
<dbReference type="InParanoid" id="E5R581"/>
<gene>
    <name evidence="1" type="ORF">LEMA_P047570.1</name>
</gene>
<dbReference type="AlphaFoldDB" id="E5R581"/>
<evidence type="ECO:0000313" key="1">
    <source>
        <dbReference type="EMBL" id="CBX92051.1"/>
    </source>
</evidence>
<name>E5R581_LEPMJ</name>
<organism evidence="2">
    <name type="scientific">Leptosphaeria maculans (strain JN3 / isolate v23.1.3 / race Av1-4-5-6-7-8)</name>
    <name type="common">Blackleg fungus</name>
    <name type="synonym">Phoma lingam</name>
    <dbReference type="NCBI Taxonomy" id="985895"/>
    <lineage>
        <taxon>Eukaryota</taxon>
        <taxon>Fungi</taxon>
        <taxon>Dikarya</taxon>
        <taxon>Ascomycota</taxon>
        <taxon>Pezizomycotina</taxon>
        <taxon>Dothideomycetes</taxon>
        <taxon>Pleosporomycetidae</taxon>
        <taxon>Pleosporales</taxon>
        <taxon>Pleosporineae</taxon>
        <taxon>Leptosphaeriaceae</taxon>
        <taxon>Plenodomus</taxon>
        <taxon>Plenodomus lingam/Leptosphaeria maculans species complex</taxon>
    </lineage>
</organism>
<proteinExistence type="predicted"/>
<dbReference type="VEuPathDB" id="FungiDB:LEMA_P047570.1"/>